<protein>
    <submittedName>
        <fullName evidence="3">PaaI family thioesterase</fullName>
    </submittedName>
</protein>
<dbReference type="InterPro" id="IPR052723">
    <property type="entry name" value="Acyl-CoA_thioesterase_PaaI"/>
</dbReference>
<dbReference type="SUPFAM" id="SSF54637">
    <property type="entry name" value="Thioesterase/thiol ester dehydrase-isomerase"/>
    <property type="match status" value="1"/>
</dbReference>
<dbReference type="InterPro" id="IPR003736">
    <property type="entry name" value="PAAI_dom"/>
</dbReference>
<gene>
    <name evidence="3" type="ORF">H9826_08915</name>
</gene>
<evidence type="ECO:0000313" key="3">
    <source>
        <dbReference type="EMBL" id="HIY74075.1"/>
    </source>
</evidence>
<dbReference type="Proteomes" id="UP000886824">
    <property type="component" value="Unassembled WGS sequence"/>
</dbReference>
<dbReference type="InterPro" id="IPR006683">
    <property type="entry name" value="Thioestr_dom"/>
</dbReference>
<dbReference type="GO" id="GO:0016289">
    <property type="term" value="F:acyl-CoA hydrolase activity"/>
    <property type="evidence" value="ECO:0007669"/>
    <property type="project" value="UniProtKB-ARBA"/>
</dbReference>
<feature type="domain" description="Thioesterase" evidence="2">
    <location>
        <begin position="46"/>
        <end position="118"/>
    </location>
</feature>
<reference evidence="3" key="2">
    <citation type="submission" date="2021-04" db="EMBL/GenBank/DDBJ databases">
        <authorList>
            <person name="Gilroy R."/>
        </authorList>
    </citation>
    <scope>NUCLEOTIDE SEQUENCE</scope>
    <source>
        <strain evidence="3">CHK33-7979</strain>
    </source>
</reference>
<dbReference type="CDD" id="cd03443">
    <property type="entry name" value="PaaI_thioesterase"/>
    <property type="match status" value="1"/>
</dbReference>
<evidence type="ECO:0000259" key="2">
    <source>
        <dbReference type="Pfam" id="PF03061"/>
    </source>
</evidence>
<proteinExistence type="predicted"/>
<name>A0A9D1Z5L6_9FIRM</name>
<evidence type="ECO:0000313" key="4">
    <source>
        <dbReference type="Proteomes" id="UP000886824"/>
    </source>
</evidence>
<dbReference type="NCBIfam" id="TIGR00369">
    <property type="entry name" value="unchar_dom_1"/>
    <property type="match status" value="1"/>
</dbReference>
<dbReference type="Gene3D" id="3.10.129.10">
    <property type="entry name" value="Hotdog Thioesterase"/>
    <property type="match status" value="1"/>
</dbReference>
<dbReference type="AlphaFoldDB" id="A0A9D1Z5L6"/>
<comment type="caution">
    <text evidence="3">The sequence shown here is derived from an EMBL/GenBank/DDBJ whole genome shotgun (WGS) entry which is preliminary data.</text>
</comment>
<reference evidence="3" key="1">
    <citation type="journal article" date="2021" name="PeerJ">
        <title>Extensive microbial diversity within the chicken gut microbiome revealed by metagenomics and culture.</title>
        <authorList>
            <person name="Gilroy R."/>
            <person name="Ravi A."/>
            <person name="Getino M."/>
            <person name="Pursley I."/>
            <person name="Horton D.L."/>
            <person name="Alikhan N.F."/>
            <person name="Baker D."/>
            <person name="Gharbi K."/>
            <person name="Hall N."/>
            <person name="Watson M."/>
            <person name="Adriaenssens E.M."/>
            <person name="Foster-Nyarko E."/>
            <person name="Jarju S."/>
            <person name="Secka A."/>
            <person name="Antonio M."/>
            <person name="Oren A."/>
            <person name="Chaudhuri R.R."/>
            <person name="La Ragione R."/>
            <person name="Hildebrand F."/>
            <person name="Pallen M.J."/>
        </authorList>
    </citation>
    <scope>NUCLEOTIDE SEQUENCE</scope>
    <source>
        <strain evidence="3">CHK33-7979</strain>
    </source>
</reference>
<accession>A0A9D1Z5L6</accession>
<dbReference type="PANTHER" id="PTHR42856">
    <property type="entry name" value="ACYL-COENZYME A THIOESTERASE PAAI"/>
    <property type="match status" value="1"/>
</dbReference>
<dbReference type="EMBL" id="DXCX01000092">
    <property type="protein sequence ID" value="HIY74075.1"/>
    <property type="molecule type" value="Genomic_DNA"/>
</dbReference>
<evidence type="ECO:0000256" key="1">
    <source>
        <dbReference type="ARBA" id="ARBA00022801"/>
    </source>
</evidence>
<sequence length="135" mass="14603">MELDDLRDYTNQKNAYMIHSGISVLTITPNRVTAQAVIGPTSLNVNGGLHGGVYFTLADAASGVLCRADGRKYVTECADIRFLKGAREGTIVATAILLHRGRRSCVVQVDITDEDGVRLALFTANFACVGDDYHK</sequence>
<organism evidence="3 4">
    <name type="scientific">Candidatus Intestinimonas merdavium</name>
    <dbReference type="NCBI Taxonomy" id="2838622"/>
    <lineage>
        <taxon>Bacteria</taxon>
        <taxon>Bacillati</taxon>
        <taxon>Bacillota</taxon>
        <taxon>Clostridia</taxon>
        <taxon>Eubacteriales</taxon>
        <taxon>Intestinimonas</taxon>
    </lineage>
</organism>
<dbReference type="PANTHER" id="PTHR42856:SF1">
    <property type="entry name" value="ACYL-COENZYME A THIOESTERASE PAAI"/>
    <property type="match status" value="1"/>
</dbReference>
<dbReference type="InterPro" id="IPR029069">
    <property type="entry name" value="HotDog_dom_sf"/>
</dbReference>
<dbReference type="Pfam" id="PF03061">
    <property type="entry name" value="4HBT"/>
    <property type="match status" value="1"/>
</dbReference>
<keyword evidence="1" id="KW-0378">Hydrolase</keyword>